<dbReference type="Gene3D" id="1.10.238.10">
    <property type="entry name" value="EF-hand"/>
    <property type="match status" value="2"/>
</dbReference>
<dbReference type="SUPFAM" id="SSF47473">
    <property type="entry name" value="EF-hand"/>
    <property type="match status" value="1"/>
</dbReference>
<comment type="similarity">
    <text evidence="4">Belongs to the SRP68 family.</text>
</comment>
<dbReference type="PROSITE" id="PS50222">
    <property type="entry name" value="EF_HAND_2"/>
    <property type="match status" value="2"/>
</dbReference>
<dbReference type="GO" id="GO:0005786">
    <property type="term" value="C:signal recognition particle, endoplasmic reticulum targeting"/>
    <property type="evidence" value="ECO:0007669"/>
    <property type="project" value="UniProtKB-KW"/>
</dbReference>
<evidence type="ECO:0000256" key="1">
    <source>
        <dbReference type="ARBA" id="ARBA00004240"/>
    </source>
</evidence>
<dbReference type="Pfam" id="PF16969">
    <property type="entry name" value="SRP68"/>
    <property type="match status" value="1"/>
</dbReference>
<keyword evidence="9" id="KW-0106">Calcium</keyword>
<feature type="compositionally biased region" description="Polar residues" evidence="16">
    <location>
        <begin position="1"/>
        <end position="17"/>
    </location>
</feature>
<dbReference type="CDD" id="cd15481">
    <property type="entry name" value="SRP68-RBD"/>
    <property type="match status" value="1"/>
</dbReference>
<feature type="region of interest" description="Disordered" evidence="16">
    <location>
        <begin position="1"/>
        <end position="28"/>
    </location>
</feature>
<proteinExistence type="evidence at transcript level"/>
<dbReference type="AlphaFoldDB" id="A0A4Y7NIB9"/>
<evidence type="ECO:0000256" key="13">
    <source>
        <dbReference type="ARBA" id="ARBA00023274"/>
    </source>
</evidence>
<dbReference type="GO" id="GO:0005047">
    <property type="term" value="F:signal recognition particle binding"/>
    <property type="evidence" value="ECO:0007669"/>
    <property type="project" value="InterPro"/>
</dbReference>
<evidence type="ECO:0000256" key="6">
    <source>
        <dbReference type="ARBA" id="ARBA00022723"/>
    </source>
</evidence>
<evidence type="ECO:0000256" key="14">
    <source>
        <dbReference type="ARBA" id="ARBA00029498"/>
    </source>
</evidence>
<evidence type="ECO:0000256" key="11">
    <source>
        <dbReference type="ARBA" id="ARBA00023135"/>
    </source>
</evidence>
<protein>
    <recommendedName>
        <fullName evidence="14">Signal recognition particle subunit SRP68</fullName>
    </recommendedName>
    <alternativeName>
        <fullName evidence="15">Signal recognition particle 68 kDa protein</fullName>
    </alternativeName>
</protein>
<keyword evidence="6" id="KW-0479">Metal-binding</keyword>
<dbReference type="PANTHER" id="PTHR12860">
    <property type="entry name" value="SIGNAL RECOGNITION PARTICLE 68 KDA PROTEIN"/>
    <property type="match status" value="1"/>
</dbReference>
<reference evidence="18" key="1">
    <citation type="submission" date="2018-08" db="EMBL/GenBank/DDBJ databases">
        <authorList>
            <person name="Cornetti L."/>
        </authorList>
    </citation>
    <scope>NUCLEOTIDE SEQUENCE</scope>
    <source>
        <strain evidence="18">CH-H-2</strain>
    </source>
</reference>
<name>A0A4Y7NIB9_9CRUS</name>
<feature type="compositionally biased region" description="Basic and acidic residues" evidence="16">
    <location>
        <begin position="609"/>
        <end position="618"/>
    </location>
</feature>
<evidence type="ECO:0000256" key="12">
    <source>
        <dbReference type="ARBA" id="ARBA00023242"/>
    </source>
</evidence>
<dbReference type="GO" id="GO:0005829">
    <property type="term" value="C:cytosol"/>
    <property type="evidence" value="ECO:0007669"/>
    <property type="project" value="UniProtKB-ARBA"/>
</dbReference>
<keyword evidence="13" id="KW-0687">Ribonucleoprotein</keyword>
<dbReference type="PROSITE" id="PS00018">
    <property type="entry name" value="EF_HAND_1"/>
    <property type="match status" value="1"/>
</dbReference>
<evidence type="ECO:0000256" key="8">
    <source>
        <dbReference type="ARBA" id="ARBA00022824"/>
    </source>
</evidence>
<dbReference type="GO" id="GO:0006614">
    <property type="term" value="P:SRP-dependent cotranslational protein targeting to membrane"/>
    <property type="evidence" value="ECO:0007669"/>
    <property type="project" value="InterPro"/>
</dbReference>
<dbReference type="Gene3D" id="1.25.40.280">
    <property type="entry name" value="alix/aip1 like domains"/>
    <property type="match status" value="1"/>
</dbReference>
<dbReference type="InterPro" id="IPR034652">
    <property type="entry name" value="SRP68-RBD"/>
</dbReference>
<dbReference type="EMBL" id="LR022718">
    <property type="protein sequence ID" value="SVE92337.1"/>
    <property type="molecule type" value="mRNA"/>
</dbReference>
<dbReference type="PANTHER" id="PTHR12860:SF0">
    <property type="entry name" value="SIGNAL RECOGNITION PARTICLE SUBUNIT SRP68"/>
    <property type="match status" value="1"/>
</dbReference>
<dbReference type="Gene3D" id="1.10.3450.40">
    <property type="entry name" value="Signal recognition particle, SRP68 subunit, RNA-binding domain"/>
    <property type="match status" value="1"/>
</dbReference>
<keyword evidence="10" id="KW-0694">RNA-binding</keyword>
<dbReference type="InterPro" id="IPR018247">
    <property type="entry name" value="EF_Hand_1_Ca_BS"/>
</dbReference>
<sequence>MAETKVNSSGSNINAKQSAGKKNDSSKGHESVYTLPLLKLIKDAQQQHGLRHGDYQRYRTYCSSRLHRLRKVLHFPQGDKRGFKKKEVTLDSLKDEKFLYLPLIQAERAWGYAMQLKQESNTEPRKKFHLVARLRKAVSHTIHLEYICESPLCDARTKLEAQAYSAWMQGTLYFELQEWKQASEKLLLSQTIYEKLASALNEDEQILYKQRVEELNPNLRYCAYNIGDSSAQQDLLNMRSKGGKSELDALIAQTREKQAASLLEVTWRGRTVPVRLEKIRVFLLAYQGLDSSLGKANDFEAKLSAYETILLDCKEAIQSLKEDLAAAAKAKVDTQQSQLNSQQYLLSYLTFLRATLTVDRNLVMVEVFKKNFAAFQSGESKKVTKPQEGVKLYDAMVQISGELQQLPGLENDKSFQSDLELLAKIFKAYRCYYMALTCQGNSQWTEALALYQRAETYVKQAEGKKLSDSEFTKYALAGQDLAHLHSLVNAGKCAAHAQNILGVDGIKAAMSGLSIHTKKSLSLRLDEFMEDSSLITATPNIIKLPPTMTPVPCKPLFFDLALNHVRFPSLADSMESKKNTGAGITGFVKGLWGWGSGPDVNAPYSAERHAEKWADVEKKKKKKKKEEDAPAAEAAPAPAAPAAGSTKSGSTGGSKKEVKRSGSNVFSMFSQKQVAEFKEGFQLMDRDKDGILGKNDLRATYDELGRIASEKELDEMLNDAPGPINFTMLLTMFAERQSGGADDDEVVINAFKSFDDGSGHIDGENLRHALMTWGEKFSGKEVDDAFGEMVIDNQNRIDCQKLIEMLTSSPAEETEGEAAA</sequence>
<dbReference type="InterPro" id="IPR026258">
    <property type="entry name" value="SRP68"/>
</dbReference>
<evidence type="ECO:0000259" key="17">
    <source>
        <dbReference type="PROSITE" id="PS50222"/>
    </source>
</evidence>
<comment type="subcellular location">
    <subcellularLocation>
        <location evidence="2">Cytoplasm</location>
    </subcellularLocation>
    <subcellularLocation>
        <location evidence="1">Endoplasmic reticulum</location>
    </subcellularLocation>
    <subcellularLocation>
        <location evidence="3">Nucleus</location>
        <location evidence="3">Nucleolus</location>
    </subcellularLocation>
</comment>
<dbReference type="InterPro" id="IPR002048">
    <property type="entry name" value="EF_hand_dom"/>
</dbReference>
<dbReference type="GO" id="GO:0008312">
    <property type="term" value="F:7S RNA binding"/>
    <property type="evidence" value="ECO:0007669"/>
    <property type="project" value="InterPro"/>
</dbReference>
<dbReference type="InterPro" id="IPR038253">
    <property type="entry name" value="SRP68_N_sf"/>
</dbReference>
<dbReference type="GO" id="GO:0005783">
    <property type="term" value="C:endoplasmic reticulum"/>
    <property type="evidence" value="ECO:0007669"/>
    <property type="project" value="UniProtKB-SubCell"/>
</dbReference>
<keyword evidence="11" id="KW-0733">Signal recognition particle</keyword>
<evidence type="ECO:0000256" key="4">
    <source>
        <dbReference type="ARBA" id="ARBA00009352"/>
    </source>
</evidence>
<evidence type="ECO:0000256" key="2">
    <source>
        <dbReference type="ARBA" id="ARBA00004496"/>
    </source>
</evidence>
<dbReference type="InterPro" id="IPR038499">
    <property type="entry name" value="BRO1_sf"/>
</dbReference>
<feature type="domain" description="EF-hand" evidence="17">
    <location>
        <begin position="672"/>
        <end position="707"/>
    </location>
</feature>
<evidence type="ECO:0000256" key="16">
    <source>
        <dbReference type="SAM" id="MobiDB-lite"/>
    </source>
</evidence>
<evidence type="ECO:0000256" key="10">
    <source>
        <dbReference type="ARBA" id="ARBA00022884"/>
    </source>
</evidence>
<dbReference type="CDD" id="cd00051">
    <property type="entry name" value="EFh"/>
    <property type="match status" value="2"/>
</dbReference>
<evidence type="ECO:0000256" key="7">
    <source>
        <dbReference type="ARBA" id="ARBA00022737"/>
    </source>
</evidence>
<evidence type="ECO:0000256" key="9">
    <source>
        <dbReference type="ARBA" id="ARBA00022837"/>
    </source>
</evidence>
<dbReference type="GO" id="GO:0030942">
    <property type="term" value="F:endoplasmic reticulum signal peptide binding"/>
    <property type="evidence" value="ECO:0007669"/>
    <property type="project" value="InterPro"/>
</dbReference>
<feature type="compositionally biased region" description="Low complexity" evidence="16">
    <location>
        <begin position="631"/>
        <end position="649"/>
    </location>
</feature>
<evidence type="ECO:0000313" key="18">
    <source>
        <dbReference type="EMBL" id="SVE92337.1"/>
    </source>
</evidence>
<dbReference type="GO" id="GO:0005509">
    <property type="term" value="F:calcium ion binding"/>
    <property type="evidence" value="ECO:0007669"/>
    <property type="project" value="InterPro"/>
</dbReference>
<dbReference type="InterPro" id="IPR011992">
    <property type="entry name" value="EF-hand-dom_pair"/>
</dbReference>
<evidence type="ECO:0000256" key="15">
    <source>
        <dbReference type="ARBA" id="ARBA00083741"/>
    </source>
</evidence>
<keyword evidence="7" id="KW-0677">Repeat</keyword>
<dbReference type="GO" id="GO:0009791">
    <property type="term" value="P:post-embryonic development"/>
    <property type="evidence" value="ECO:0007669"/>
    <property type="project" value="UniProtKB-ARBA"/>
</dbReference>
<keyword evidence="8" id="KW-0256">Endoplasmic reticulum</keyword>
<accession>A0A4Y7NIB9</accession>
<dbReference type="FunFam" id="1.10.238.10:FF:000007">
    <property type="entry name" value="Putative myosin regulatory light chain sqh"/>
    <property type="match status" value="1"/>
</dbReference>
<gene>
    <name evidence="18" type="primary">EOG090X04NF</name>
</gene>
<dbReference type="GO" id="GO:0005730">
    <property type="term" value="C:nucleolus"/>
    <property type="evidence" value="ECO:0007669"/>
    <property type="project" value="UniProtKB-SubCell"/>
</dbReference>
<feature type="region of interest" description="Disordered" evidence="16">
    <location>
        <begin position="609"/>
        <end position="660"/>
    </location>
</feature>
<keyword evidence="5" id="KW-0963">Cytoplasm</keyword>
<evidence type="ECO:0000256" key="5">
    <source>
        <dbReference type="ARBA" id="ARBA00022490"/>
    </source>
</evidence>
<keyword evidence="12" id="KW-0539">Nucleus</keyword>
<organism evidence="18">
    <name type="scientific">Megafenestra aurita</name>
    <dbReference type="NCBI Taxonomy" id="2291010"/>
    <lineage>
        <taxon>Eukaryota</taxon>
        <taxon>Metazoa</taxon>
        <taxon>Ecdysozoa</taxon>
        <taxon>Arthropoda</taxon>
        <taxon>Crustacea</taxon>
        <taxon>Branchiopoda</taxon>
        <taxon>Diplostraca</taxon>
        <taxon>Cladocera</taxon>
        <taxon>Anomopoda</taxon>
        <taxon>Daphniidae</taxon>
        <taxon>Megafenestra</taxon>
    </lineage>
</organism>
<dbReference type="FunFam" id="1.10.3450.40:FF:000001">
    <property type="entry name" value="Signal recognition particle subunit SRP68"/>
    <property type="match status" value="1"/>
</dbReference>
<evidence type="ECO:0000256" key="3">
    <source>
        <dbReference type="ARBA" id="ARBA00004604"/>
    </source>
</evidence>
<feature type="domain" description="EF-hand" evidence="17">
    <location>
        <begin position="742"/>
        <end position="776"/>
    </location>
</feature>